<protein>
    <submittedName>
        <fullName evidence="2">Uncharacterized protein</fullName>
    </submittedName>
</protein>
<evidence type="ECO:0000256" key="1">
    <source>
        <dbReference type="SAM" id="MobiDB-lite"/>
    </source>
</evidence>
<evidence type="ECO:0000313" key="3">
    <source>
        <dbReference type="Proteomes" id="UP000252189"/>
    </source>
</evidence>
<dbReference type="AlphaFoldDB" id="A0A368N2E3"/>
<evidence type="ECO:0000313" key="2">
    <source>
        <dbReference type="EMBL" id="RCU44340.1"/>
    </source>
</evidence>
<dbReference type="RefSeq" id="WP_114450511.1">
    <property type="nucleotide sequence ID" value="NZ_QPHM01000003.1"/>
</dbReference>
<comment type="caution">
    <text evidence="2">The sequence shown here is derived from an EMBL/GenBank/DDBJ whole genome shotgun (WGS) entry which is preliminary data.</text>
</comment>
<sequence>MQTATFVGSRVDGTVSVVDPVAGHLRRTIDLGDGARIQGVDADSTPSTPSTKQGAESPA</sequence>
<reference evidence="2 3" key="1">
    <citation type="submission" date="2018-07" db="EMBL/GenBank/DDBJ databases">
        <title>Genome sequences of Haloplanus salinus JCM 18368T.</title>
        <authorList>
            <person name="Kim Y.B."/>
            <person name="Roh S.W."/>
        </authorList>
    </citation>
    <scope>NUCLEOTIDE SEQUENCE [LARGE SCALE GENOMIC DNA]</scope>
    <source>
        <strain evidence="2 3">JCM 18368</strain>
    </source>
</reference>
<feature type="region of interest" description="Disordered" evidence="1">
    <location>
        <begin position="36"/>
        <end position="59"/>
    </location>
</feature>
<organism evidence="2 3">
    <name type="scientific">Haloplanus salinus</name>
    <dbReference type="NCBI Taxonomy" id="1126245"/>
    <lineage>
        <taxon>Archaea</taxon>
        <taxon>Methanobacteriati</taxon>
        <taxon>Methanobacteriota</taxon>
        <taxon>Stenosarchaea group</taxon>
        <taxon>Halobacteria</taxon>
        <taxon>Halobacteriales</taxon>
        <taxon>Haloferacaceae</taxon>
        <taxon>Haloplanus</taxon>
    </lineage>
</organism>
<dbReference type="EMBL" id="QPHM01000003">
    <property type="protein sequence ID" value="RCU44340.1"/>
    <property type="molecule type" value="Genomic_DNA"/>
</dbReference>
<accession>A0A368N2E3</accession>
<name>A0A368N2E3_9EURY</name>
<proteinExistence type="predicted"/>
<gene>
    <name evidence="2" type="ORF">DU504_16375</name>
</gene>
<feature type="compositionally biased region" description="Polar residues" evidence="1">
    <location>
        <begin position="44"/>
        <end position="59"/>
    </location>
</feature>
<dbReference type="Proteomes" id="UP000252189">
    <property type="component" value="Unassembled WGS sequence"/>
</dbReference>
<keyword evidence="3" id="KW-1185">Reference proteome</keyword>